<dbReference type="EMBL" id="CP036402">
    <property type="protein sequence ID" value="QBI20164.1"/>
    <property type="molecule type" value="Genomic_DNA"/>
</dbReference>
<dbReference type="InterPro" id="IPR042109">
    <property type="entry name" value="Adenylosuccinate_synth_dom1"/>
</dbReference>
<evidence type="ECO:0000256" key="4">
    <source>
        <dbReference type="ARBA" id="ARBA00022741"/>
    </source>
</evidence>
<feature type="binding site" evidence="8">
    <location>
        <position position="40"/>
    </location>
    <ligand>
        <name>Mg(2+)</name>
        <dbReference type="ChEBI" id="CHEBI:18420"/>
    </ligand>
</feature>
<feature type="binding site" evidence="8">
    <location>
        <begin position="412"/>
        <end position="414"/>
    </location>
    <ligand>
        <name>GTP</name>
        <dbReference type="ChEBI" id="CHEBI:37565"/>
    </ligand>
</feature>
<proteinExistence type="inferred from homology"/>
<dbReference type="InterPro" id="IPR042111">
    <property type="entry name" value="Adenylosuccinate_synth_dom3"/>
</dbReference>
<dbReference type="KEGG" id="erz:ER308_11715"/>
<comment type="similarity">
    <text evidence="8 10">Belongs to the adenylosuccinate synthetase family.</text>
</comment>
<dbReference type="Pfam" id="PF00709">
    <property type="entry name" value="Adenylsucc_synt"/>
    <property type="match status" value="1"/>
</dbReference>
<keyword evidence="8" id="KW-0963">Cytoplasm</keyword>
<keyword evidence="2 8" id="KW-0436">Ligase</keyword>
<dbReference type="Gene3D" id="3.40.440.10">
    <property type="entry name" value="Adenylosuccinate Synthetase, subunit A, domain 1"/>
    <property type="match status" value="1"/>
</dbReference>
<feature type="binding site" evidence="8">
    <location>
        <begin position="298"/>
        <end position="304"/>
    </location>
    <ligand>
        <name>substrate</name>
    </ligand>
</feature>
<comment type="cofactor">
    <cofactor evidence="8">
        <name>Mg(2+)</name>
        <dbReference type="ChEBI" id="CHEBI:18420"/>
    </cofactor>
    <text evidence="8">Binds 1 Mg(2+) ion per subunit.</text>
</comment>
<dbReference type="SMART" id="SM00788">
    <property type="entry name" value="Adenylsucc_synt"/>
    <property type="match status" value="1"/>
</dbReference>
<dbReference type="AlphaFoldDB" id="A0A411YFX4"/>
<feature type="active site" description="Proton donor" evidence="8">
    <location>
        <position position="41"/>
    </location>
</feature>
<accession>A0A411YFX4</accession>
<dbReference type="GO" id="GO:0005525">
    <property type="term" value="F:GTP binding"/>
    <property type="evidence" value="ECO:0007669"/>
    <property type="project" value="UniProtKB-UniRule"/>
</dbReference>
<feature type="binding site" description="in other chain" evidence="8">
    <location>
        <position position="223"/>
    </location>
    <ligand>
        <name>IMP</name>
        <dbReference type="ChEBI" id="CHEBI:58053"/>
        <note>ligand shared between dimeric partners</note>
    </ligand>
</feature>
<keyword evidence="6 8" id="KW-0460">Magnesium</keyword>
<dbReference type="SUPFAM" id="SSF52540">
    <property type="entry name" value="P-loop containing nucleoside triphosphate hydrolases"/>
    <property type="match status" value="1"/>
</dbReference>
<feature type="active site" description="Proton acceptor" evidence="8">
    <location>
        <position position="13"/>
    </location>
</feature>
<protein>
    <recommendedName>
        <fullName evidence="8 10">Adenylosuccinate synthetase</fullName>
        <shortName evidence="8">AMPSase</shortName>
        <shortName evidence="8">AdSS</shortName>
        <ecNumber evidence="8 10">6.3.4.4</ecNumber>
    </recommendedName>
    <alternativeName>
        <fullName evidence="8">IMP--aspartate ligase</fullName>
    </alternativeName>
</protein>
<dbReference type="NCBIfam" id="NF002223">
    <property type="entry name" value="PRK01117.1"/>
    <property type="match status" value="1"/>
</dbReference>
<dbReference type="Gene3D" id="1.10.300.10">
    <property type="entry name" value="Adenylosuccinate Synthetase, subunit A, domain 2"/>
    <property type="match status" value="1"/>
</dbReference>
<feature type="binding site" description="in other chain" evidence="8">
    <location>
        <begin position="38"/>
        <end position="41"/>
    </location>
    <ligand>
        <name>IMP</name>
        <dbReference type="ChEBI" id="CHEBI:58053"/>
        <note>ligand shared between dimeric partners</note>
    </ligand>
</feature>
<dbReference type="HAMAP" id="MF_00011">
    <property type="entry name" value="Adenylosucc_synth"/>
    <property type="match status" value="1"/>
</dbReference>
<dbReference type="GO" id="GO:0046040">
    <property type="term" value="P:IMP metabolic process"/>
    <property type="evidence" value="ECO:0007669"/>
    <property type="project" value="TreeGrafter"/>
</dbReference>
<evidence type="ECO:0000256" key="3">
    <source>
        <dbReference type="ARBA" id="ARBA00022723"/>
    </source>
</evidence>
<dbReference type="GO" id="GO:0005737">
    <property type="term" value="C:cytoplasm"/>
    <property type="evidence" value="ECO:0007669"/>
    <property type="project" value="UniProtKB-SubCell"/>
</dbReference>
<comment type="subcellular location">
    <subcellularLocation>
        <location evidence="8">Cytoplasm</location>
    </subcellularLocation>
</comment>
<keyword evidence="7 8" id="KW-0342">GTP-binding</keyword>
<dbReference type="PANTHER" id="PTHR11846">
    <property type="entry name" value="ADENYLOSUCCINATE SYNTHETASE"/>
    <property type="match status" value="1"/>
</dbReference>
<name>A0A411YFX4_9ACTN</name>
<keyword evidence="12" id="KW-1185">Reference proteome</keyword>
<dbReference type="InterPro" id="IPR001114">
    <property type="entry name" value="Adenylosuccinate_synthetase"/>
</dbReference>
<dbReference type="FunFam" id="3.90.170.10:FF:000001">
    <property type="entry name" value="Adenylosuccinate synthetase"/>
    <property type="match status" value="1"/>
</dbReference>
<keyword evidence="3 8" id="KW-0479">Metal-binding</keyword>
<feature type="binding site" description="in other chain" evidence="8">
    <location>
        <begin position="13"/>
        <end position="16"/>
    </location>
    <ligand>
        <name>IMP</name>
        <dbReference type="ChEBI" id="CHEBI:58053"/>
        <note>ligand shared between dimeric partners</note>
    </ligand>
</feature>
<evidence type="ECO:0000313" key="12">
    <source>
        <dbReference type="Proteomes" id="UP000291469"/>
    </source>
</evidence>
<feature type="binding site" evidence="8">
    <location>
        <position position="304"/>
    </location>
    <ligand>
        <name>GTP</name>
        <dbReference type="ChEBI" id="CHEBI:37565"/>
    </ligand>
</feature>
<sequence length="425" mass="46665">MGAIIVVGTQWGDEGKGKATDLLADDVGYVVRYQGGNNAGHTIIVGDRTLKLHLVPSGVMYPAVTPVIADGVVLDPGVLLEELDELVAQGLDVSKLAISGNAHLIMPYHRELDRVTERYLGKQKLGTTKRGIGPAYADKAARVGLRVQDLYDMKIFRQKLDTVLKEKNAVLSRVYNRMPMSAAEIETEYAVYAERLRPYIADTVSLLHDAMDGGERVLLEGAQGTLLDLDHGTYPFVTSSNPVAGGALTGAGVGPNDIEQVIGITKAYVTRVGSGPFPTELDGEIAERITDRGAEYGTTTGRRRRVGWFDAVLARYAARVNGLTEHFLTKLDVLSQFETVRLCRAYRYQGEEYEHFPPHQSIIHHAEPVYEDLPGWHEDISGVTEFSDLPKEAQAFVERIEELGGVPVRWVSVGPARSQTLERGR</sequence>
<evidence type="ECO:0000256" key="5">
    <source>
        <dbReference type="ARBA" id="ARBA00022755"/>
    </source>
</evidence>
<comment type="subunit">
    <text evidence="1 8">Homodimer.</text>
</comment>
<feature type="active site" evidence="9">
    <location>
        <position position="139"/>
    </location>
</feature>
<feature type="binding site" description="in other chain" evidence="8">
    <location>
        <position position="302"/>
    </location>
    <ligand>
        <name>IMP</name>
        <dbReference type="ChEBI" id="CHEBI:58053"/>
        <note>ligand shared between dimeric partners</note>
    </ligand>
</feature>
<reference evidence="11 12" key="1">
    <citation type="submission" date="2019-01" db="EMBL/GenBank/DDBJ databases">
        <title>Egibacter rhizosphaerae EGI 80759T.</title>
        <authorList>
            <person name="Chen D.-D."/>
            <person name="Tian Y."/>
            <person name="Jiao J.-Y."/>
            <person name="Zhang X.-T."/>
            <person name="Zhang Y.-G."/>
            <person name="Zhang Y."/>
            <person name="Xiao M."/>
            <person name="Shu W.-S."/>
            <person name="Li W.-J."/>
        </authorList>
    </citation>
    <scope>NUCLEOTIDE SEQUENCE [LARGE SCALE GENOMIC DNA]</scope>
    <source>
        <strain evidence="11 12">EGI 80759</strain>
    </source>
</reference>
<dbReference type="Proteomes" id="UP000291469">
    <property type="component" value="Chromosome"/>
</dbReference>
<dbReference type="UniPathway" id="UPA00075">
    <property type="reaction ID" value="UER00335"/>
</dbReference>
<comment type="function">
    <text evidence="8">Plays an important role in the de novo pathway of purine nucleotide biosynthesis. Catalyzes the first committed step in the biosynthesis of AMP from IMP.</text>
</comment>
<organism evidence="11 12">
    <name type="scientific">Egibacter rhizosphaerae</name>
    <dbReference type="NCBI Taxonomy" id="1670831"/>
    <lineage>
        <taxon>Bacteria</taxon>
        <taxon>Bacillati</taxon>
        <taxon>Actinomycetota</taxon>
        <taxon>Nitriliruptoria</taxon>
        <taxon>Egibacterales</taxon>
        <taxon>Egibacteraceae</taxon>
        <taxon>Egibacter</taxon>
    </lineage>
</organism>
<evidence type="ECO:0000313" key="11">
    <source>
        <dbReference type="EMBL" id="QBI20164.1"/>
    </source>
</evidence>
<dbReference type="NCBIfam" id="TIGR00184">
    <property type="entry name" value="purA"/>
    <property type="match status" value="1"/>
</dbReference>
<feature type="binding site" evidence="8">
    <location>
        <position position="142"/>
    </location>
    <ligand>
        <name>IMP</name>
        <dbReference type="ChEBI" id="CHEBI:58053"/>
        <note>ligand shared between dimeric partners</note>
    </ligand>
</feature>
<comment type="pathway">
    <text evidence="8 10">Purine metabolism; AMP biosynthesis via de novo pathway; AMP from IMP: step 1/2.</text>
</comment>
<dbReference type="PANTHER" id="PTHR11846:SF0">
    <property type="entry name" value="ADENYLOSUCCINATE SYNTHETASE"/>
    <property type="match status" value="1"/>
</dbReference>
<dbReference type="GO" id="GO:0004019">
    <property type="term" value="F:adenylosuccinate synthase activity"/>
    <property type="evidence" value="ECO:0007669"/>
    <property type="project" value="UniProtKB-UniRule"/>
</dbReference>
<feature type="binding site" evidence="8">
    <location>
        <begin position="12"/>
        <end position="18"/>
    </location>
    <ligand>
        <name>GTP</name>
        <dbReference type="ChEBI" id="CHEBI:37565"/>
    </ligand>
</feature>
<feature type="binding site" evidence="8">
    <location>
        <begin position="330"/>
        <end position="332"/>
    </location>
    <ligand>
        <name>GTP</name>
        <dbReference type="ChEBI" id="CHEBI:37565"/>
    </ligand>
</feature>
<feature type="binding site" description="in other chain" evidence="8">
    <location>
        <position position="238"/>
    </location>
    <ligand>
        <name>IMP</name>
        <dbReference type="ChEBI" id="CHEBI:58053"/>
        <note>ligand shared between dimeric partners</note>
    </ligand>
</feature>
<evidence type="ECO:0000256" key="1">
    <source>
        <dbReference type="ARBA" id="ARBA00011738"/>
    </source>
</evidence>
<dbReference type="EC" id="6.3.4.4" evidence="8 10"/>
<dbReference type="PROSITE" id="PS01266">
    <property type="entry name" value="ADENYLOSUCCIN_SYN_1"/>
    <property type="match status" value="1"/>
</dbReference>
<dbReference type="PROSITE" id="PS00513">
    <property type="entry name" value="ADENYLOSUCCIN_SYN_2"/>
    <property type="match status" value="1"/>
</dbReference>
<dbReference type="FunFam" id="1.10.300.10:FF:000001">
    <property type="entry name" value="Adenylosuccinate synthetase"/>
    <property type="match status" value="1"/>
</dbReference>
<evidence type="ECO:0000256" key="7">
    <source>
        <dbReference type="ARBA" id="ARBA00023134"/>
    </source>
</evidence>
<dbReference type="RefSeq" id="WP_131155161.1">
    <property type="nucleotide sequence ID" value="NZ_CP036402.1"/>
</dbReference>
<dbReference type="OrthoDB" id="9807553at2"/>
<evidence type="ECO:0000256" key="6">
    <source>
        <dbReference type="ARBA" id="ARBA00022842"/>
    </source>
</evidence>
<comment type="catalytic activity">
    <reaction evidence="8 10">
        <text>IMP + L-aspartate + GTP = N(6)-(1,2-dicarboxyethyl)-AMP + GDP + phosphate + 2 H(+)</text>
        <dbReference type="Rhea" id="RHEA:15753"/>
        <dbReference type="ChEBI" id="CHEBI:15378"/>
        <dbReference type="ChEBI" id="CHEBI:29991"/>
        <dbReference type="ChEBI" id="CHEBI:37565"/>
        <dbReference type="ChEBI" id="CHEBI:43474"/>
        <dbReference type="ChEBI" id="CHEBI:57567"/>
        <dbReference type="ChEBI" id="CHEBI:58053"/>
        <dbReference type="ChEBI" id="CHEBI:58189"/>
        <dbReference type="EC" id="6.3.4.4"/>
    </reaction>
</comment>
<dbReference type="InterPro" id="IPR033128">
    <property type="entry name" value="Adenylosuccin_syn_Lys_AS"/>
</dbReference>
<evidence type="ECO:0000256" key="9">
    <source>
        <dbReference type="PROSITE-ProRule" id="PRU10134"/>
    </source>
</evidence>
<gene>
    <name evidence="8" type="primary">purA</name>
    <name evidence="11" type="ORF">ER308_11715</name>
</gene>
<dbReference type="InterPro" id="IPR018220">
    <property type="entry name" value="Adenylosuccin_syn_GTP-bd"/>
</dbReference>
<evidence type="ECO:0000256" key="2">
    <source>
        <dbReference type="ARBA" id="ARBA00022598"/>
    </source>
</evidence>
<evidence type="ECO:0000256" key="8">
    <source>
        <dbReference type="HAMAP-Rule" id="MF_00011"/>
    </source>
</evidence>
<keyword evidence="5 8" id="KW-0658">Purine biosynthesis</keyword>
<feature type="binding site" evidence="8">
    <location>
        <begin position="40"/>
        <end position="42"/>
    </location>
    <ligand>
        <name>GTP</name>
        <dbReference type="ChEBI" id="CHEBI:37565"/>
    </ligand>
</feature>
<dbReference type="InterPro" id="IPR027417">
    <property type="entry name" value="P-loop_NTPase"/>
</dbReference>
<dbReference type="Gene3D" id="3.90.170.10">
    <property type="entry name" value="Adenylosuccinate Synthetase, subunit A, domain 3"/>
    <property type="match status" value="1"/>
</dbReference>
<dbReference type="CDD" id="cd03108">
    <property type="entry name" value="AdSS"/>
    <property type="match status" value="1"/>
</dbReference>
<dbReference type="GO" id="GO:0000287">
    <property type="term" value="F:magnesium ion binding"/>
    <property type="evidence" value="ECO:0007669"/>
    <property type="project" value="UniProtKB-UniRule"/>
</dbReference>
<dbReference type="InterPro" id="IPR042110">
    <property type="entry name" value="Adenylosuccinate_synth_dom2"/>
</dbReference>
<feature type="binding site" description="in other chain" evidence="8">
    <location>
        <position position="128"/>
    </location>
    <ligand>
        <name>IMP</name>
        <dbReference type="ChEBI" id="CHEBI:58053"/>
        <note>ligand shared between dimeric partners</note>
    </ligand>
</feature>
<dbReference type="GO" id="GO:0044208">
    <property type="term" value="P:'de novo' AMP biosynthetic process"/>
    <property type="evidence" value="ECO:0007669"/>
    <property type="project" value="UniProtKB-UniRule"/>
</dbReference>
<evidence type="ECO:0000256" key="10">
    <source>
        <dbReference type="RuleBase" id="RU000520"/>
    </source>
</evidence>
<feature type="binding site" evidence="8">
    <location>
        <position position="13"/>
    </location>
    <ligand>
        <name>Mg(2+)</name>
        <dbReference type="ChEBI" id="CHEBI:18420"/>
    </ligand>
</feature>
<keyword evidence="4 8" id="KW-0547">Nucleotide-binding</keyword>